<protein>
    <submittedName>
        <fullName evidence="3">Uncharacterized protein</fullName>
    </submittedName>
</protein>
<accession>A0A8D8WW79</accession>
<evidence type="ECO:0000256" key="2">
    <source>
        <dbReference type="SAM" id="SignalP"/>
    </source>
</evidence>
<proteinExistence type="predicted"/>
<name>A0A8D8WW79_9HEMI</name>
<reference evidence="3" key="1">
    <citation type="submission" date="2021-05" db="EMBL/GenBank/DDBJ databases">
        <authorList>
            <person name="Alioto T."/>
            <person name="Alioto T."/>
            <person name="Gomez Garrido J."/>
        </authorList>
    </citation>
    <scope>NUCLEOTIDE SEQUENCE</scope>
</reference>
<evidence type="ECO:0000313" key="3">
    <source>
        <dbReference type="EMBL" id="CAG6674848.1"/>
    </source>
</evidence>
<evidence type="ECO:0000256" key="1">
    <source>
        <dbReference type="SAM" id="MobiDB-lite"/>
    </source>
</evidence>
<feature type="signal peptide" evidence="2">
    <location>
        <begin position="1"/>
        <end position="18"/>
    </location>
</feature>
<feature type="chain" id="PRO_5035703634" evidence="2">
    <location>
        <begin position="19"/>
        <end position="100"/>
    </location>
</feature>
<dbReference type="AlphaFoldDB" id="A0A8D8WW79"/>
<feature type="region of interest" description="Disordered" evidence="1">
    <location>
        <begin position="31"/>
        <end position="53"/>
    </location>
</feature>
<sequence length="100" mass="11037">MAGGVVLTFIQLMSEIGALLTNIEKQVENRTRRHYTREHEHERTGTKKAELPRVAARASAAPLVGGATPFQVRRSGPTGAEATVRRFLASRRRPIEFVVG</sequence>
<keyword evidence="2" id="KW-0732">Signal</keyword>
<organism evidence="3">
    <name type="scientific">Cacopsylla melanoneura</name>
    <dbReference type="NCBI Taxonomy" id="428564"/>
    <lineage>
        <taxon>Eukaryota</taxon>
        <taxon>Metazoa</taxon>
        <taxon>Ecdysozoa</taxon>
        <taxon>Arthropoda</taxon>
        <taxon>Hexapoda</taxon>
        <taxon>Insecta</taxon>
        <taxon>Pterygota</taxon>
        <taxon>Neoptera</taxon>
        <taxon>Paraneoptera</taxon>
        <taxon>Hemiptera</taxon>
        <taxon>Sternorrhyncha</taxon>
        <taxon>Psylloidea</taxon>
        <taxon>Psyllidae</taxon>
        <taxon>Psyllinae</taxon>
        <taxon>Cacopsylla</taxon>
    </lineage>
</organism>
<feature type="compositionally biased region" description="Basic and acidic residues" evidence="1">
    <location>
        <begin position="37"/>
        <end position="51"/>
    </location>
</feature>
<dbReference type="EMBL" id="HBUF01234956">
    <property type="protein sequence ID" value="CAG6674848.1"/>
    <property type="molecule type" value="Transcribed_RNA"/>
</dbReference>
<dbReference type="EMBL" id="HBUF01234955">
    <property type="protein sequence ID" value="CAG6674847.1"/>
    <property type="molecule type" value="Transcribed_RNA"/>
</dbReference>